<dbReference type="EMBL" id="VIGC01000016">
    <property type="protein sequence ID" value="TQE95156.1"/>
    <property type="molecule type" value="Genomic_DNA"/>
</dbReference>
<dbReference type="InterPro" id="IPR023158">
    <property type="entry name" value="YerB-like_sf"/>
</dbReference>
<reference evidence="4 5" key="1">
    <citation type="submission" date="2019-06" db="EMBL/GenBank/DDBJ databases">
        <title>Genome sequence of Litorilinea aerophila BAA-2444.</title>
        <authorList>
            <person name="Maclea K.S."/>
            <person name="Maurais E.G."/>
            <person name="Iannazzi L.C."/>
        </authorList>
    </citation>
    <scope>NUCLEOTIDE SEQUENCE [LARGE SCALE GENOMIC DNA]</scope>
    <source>
        <strain evidence="4 5">ATCC BAA-2444</strain>
    </source>
</reference>
<gene>
    <name evidence="4" type="ORF">FKZ61_13395</name>
</gene>
<feature type="region of interest" description="Disordered" evidence="1">
    <location>
        <begin position="33"/>
        <end position="124"/>
    </location>
</feature>
<dbReference type="OrthoDB" id="9779102at2"/>
<dbReference type="Pfam" id="PF11258">
    <property type="entry name" value="DUF3048"/>
    <property type="match status" value="1"/>
</dbReference>
<dbReference type="Pfam" id="PF17479">
    <property type="entry name" value="DUF3048_C"/>
    <property type="match status" value="1"/>
</dbReference>
<organism evidence="4 5">
    <name type="scientific">Litorilinea aerophila</name>
    <dbReference type="NCBI Taxonomy" id="1204385"/>
    <lineage>
        <taxon>Bacteria</taxon>
        <taxon>Bacillati</taxon>
        <taxon>Chloroflexota</taxon>
        <taxon>Caldilineae</taxon>
        <taxon>Caldilineales</taxon>
        <taxon>Caldilineaceae</taxon>
        <taxon>Litorilinea</taxon>
    </lineage>
</organism>
<feature type="domain" description="SH3b" evidence="3">
    <location>
        <begin position="121"/>
        <end position="187"/>
    </location>
</feature>
<feature type="compositionally biased region" description="Low complexity" evidence="1">
    <location>
        <begin position="220"/>
        <end position="231"/>
    </location>
</feature>
<evidence type="ECO:0000259" key="3">
    <source>
        <dbReference type="PROSITE" id="PS51781"/>
    </source>
</evidence>
<evidence type="ECO:0000256" key="2">
    <source>
        <dbReference type="SAM" id="SignalP"/>
    </source>
</evidence>
<dbReference type="Pfam" id="PF08239">
    <property type="entry name" value="SH3_3"/>
    <property type="match status" value="1"/>
</dbReference>
<dbReference type="InterPro" id="IPR021416">
    <property type="entry name" value="DUF3048_N"/>
</dbReference>
<feature type="region of interest" description="Disordered" evidence="1">
    <location>
        <begin position="197"/>
        <end position="242"/>
    </location>
</feature>
<dbReference type="InParanoid" id="A0A540VEH6"/>
<sequence>MKRTTFRPLLLPLLSLLLLHLLVACGSPFVGDETQAEAPSPTEAPPSEMATKTATPAQAVPTSPPATPVQERTPASTALASPTAQATISLLPTPTPTPRPTATPTASPTPEVSPSPTPYQEPTGQVNADVVNLRSGPGTQYNIIGRVRRGDTVTIVGRNETGSWLRVCCPAGEAIQSWISGDLVDLSLPDGMALSQVPVPPIPPTPVPAPRPASVPASPPSGAAGDLPPAGNFGPPGAVNPLTGLPLPPGRASQRPLIVCINNDYAARPQYGIAQADVMYEYVMEGYGITRFSGVFYGEEVAQIGPVRSARLINVELGGLYRAGLACSGASDPVRYILKHQVPFPYLDIDLDDPSNTRYSVSIGNDYRTRLRTSTDRLRRWLSDWGVEQPASIRGFTFGDLPGGGVPATQIEIPYPRGTGSQVAYQYDPGSGRYRRSLGGVAHLDGNTGAQVAVENVIIQYAPHETTDIVEDSLGSRSIRIRLFGSGPALVFRDGQAFAGTWRSESQGDTPRFYDQNGAEIRLKPGRTWISVVPTNYTISYQ</sequence>
<keyword evidence="2" id="KW-0732">Signal</keyword>
<feature type="signal peptide" evidence="2">
    <location>
        <begin position="1"/>
        <end position="26"/>
    </location>
</feature>
<dbReference type="Proteomes" id="UP000317371">
    <property type="component" value="Unassembled WGS sequence"/>
</dbReference>
<name>A0A540VEH6_9CHLR</name>
<dbReference type="InterPro" id="IPR003646">
    <property type="entry name" value="SH3-like_bac-type"/>
</dbReference>
<evidence type="ECO:0000313" key="4">
    <source>
        <dbReference type="EMBL" id="TQE95156.1"/>
    </source>
</evidence>
<proteinExistence type="predicted"/>
<dbReference type="AlphaFoldDB" id="A0A540VEH6"/>
<dbReference type="PROSITE" id="PS51781">
    <property type="entry name" value="SH3B"/>
    <property type="match status" value="1"/>
</dbReference>
<dbReference type="FunCoup" id="A0A540VEH6">
    <property type="interactions" value="3"/>
</dbReference>
<dbReference type="RefSeq" id="WP_141610647.1">
    <property type="nucleotide sequence ID" value="NZ_VIGC02000016.1"/>
</dbReference>
<evidence type="ECO:0000313" key="5">
    <source>
        <dbReference type="Proteomes" id="UP000317371"/>
    </source>
</evidence>
<dbReference type="InterPro" id="IPR035328">
    <property type="entry name" value="DUF3048_C"/>
</dbReference>
<dbReference type="SUPFAM" id="SSF159774">
    <property type="entry name" value="YerB-like"/>
    <property type="match status" value="1"/>
</dbReference>
<evidence type="ECO:0000256" key="1">
    <source>
        <dbReference type="SAM" id="MobiDB-lite"/>
    </source>
</evidence>
<comment type="caution">
    <text evidence="4">The sequence shown here is derived from an EMBL/GenBank/DDBJ whole genome shotgun (WGS) entry which is preliminary data.</text>
</comment>
<dbReference type="SMART" id="SM00287">
    <property type="entry name" value="SH3b"/>
    <property type="match status" value="1"/>
</dbReference>
<protein>
    <submittedName>
        <fullName evidence="4">DUF3048 domain-containing protein</fullName>
    </submittedName>
</protein>
<accession>A0A540VEH6</accession>
<keyword evidence="5" id="KW-1185">Reference proteome</keyword>
<dbReference type="PROSITE" id="PS51257">
    <property type="entry name" value="PROKAR_LIPOPROTEIN"/>
    <property type="match status" value="1"/>
</dbReference>
<feature type="compositionally biased region" description="Low complexity" evidence="1">
    <location>
        <begin position="36"/>
        <end position="50"/>
    </location>
</feature>
<feature type="compositionally biased region" description="Low complexity" evidence="1">
    <location>
        <begin position="73"/>
        <end position="87"/>
    </location>
</feature>
<feature type="chain" id="PRO_5021794162" evidence="2">
    <location>
        <begin position="27"/>
        <end position="542"/>
    </location>
</feature>
<feature type="compositionally biased region" description="Pro residues" evidence="1">
    <location>
        <begin position="198"/>
        <end position="219"/>
    </location>
</feature>
<dbReference type="Gene3D" id="3.50.90.10">
    <property type="entry name" value="YerB-like"/>
    <property type="match status" value="1"/>
</dbReference>
<dbReference type="Gene3D" id="2.30.30.40">
    <property type="entry name" value="SH3 Domains"/>
    <property type="match status" value="1"/>
</dbReference>